<dbReference type="EMBL" id="JAQLWV010000120">
    <property type="protein sequence ID" value="MDB7936405.1"/>
    <property type="molecule type" value="Genomic_DNA"/>
</dbReference>
<name>A0AAW6CQB1_FLAPL</name>
<dbReference type="Gene3D" id="3.40.1360.10">
    <property type="match status" value="1"/>
</dbReference>
<dbReference type="InterPro" id="IPR034154">
    <property type="entry name" value="TOPRIM_DnaG/twinkle"/>
</dbReference>
<protein>
    <submittedName>
        <fullName evidence="2">DUF3991 and toprim domain-containing protein</fullName>
    </submittedName>
</protein>
<evidence type="ECO:0000313" key="2">
    <source>
        <dbReference type="EMBL" id="MDB7936405.1"/>
    </source>
</evidence>
<dbReference type="AlphaFoldDB" id="A0AAW6CQB1"/>
<organism evidence="2 3">
    <name type="scientific">Flavonifractor plautii</name>
    <name type="common">Fusobacterium plautii</name>
    <dbReference type="NCBI Taxonomy" id="292800"/>
    <lineage>
        <taxon>Bacteria</taxon>
        <taxon>Bacillati</taxon>
        <taxon>Bacillota</taxon>
        <taxon>Clostridia</taxon>
        <taxon>Eubacteriales</taxon>
        <taxon>Oscillospiraceae</taxon>
        <taxon>Flavonifractor</taxon>
    </lineage>
</organism>
<dbReference type="Pfam" id="PF13154">
    <property type="entry name" value="DUF3991"/>
    <property type="match status" value="1"/>
</dbReference>
<dbReference type="Pfam" id="PF13155">
    <property type="entry name" value="Toprim_2"/>
    <property type="match status" value="1"/>
</dbReference>
<comment type="caution">
    <text evidence="2">The sequence shown here is derived from an EMBL/GenBank/DDBJ whole genome shotgun (WGS) entry which is preliminary data.</text>
</comment>
<accession>A0AAW6CQB1</accession>
<dbReference type="RefSeq" id="WP_154025281.1">
    <property type="nucleotide sequence ID" value="NZ_AP031431.1"/>
</dbReference>
<dbReference type="CDD" id="cd01029">
    <property type="entry name" value="TOPRIM_primases"/>
    <property type="match status" value="1"/>
</dbReference>
<gene>
    <name evidence="2" type="ORF">PNE06_25350</name>
</gene>
<reference evidence="2" key="1">
    <citation type="submission" date="2023-01" db="EMBL/GenBank/DDBJ databases">
        <title>Human gut microbiome strain richness.</title>
        <authorList>
            <person name="Chen-Liaw A."/>
        </authorList>
    </citation>
    <scope>NUCLEOTIDE SEQUENCE</scope>
    <source>
        <strain evidence="2">1001287st1_F4_1001285I_161205</strain>
    </source>
</reference>
<sequence length="307" mass="34983">MGTYIHFTDEQKERANSVDLEEFLRQRGEKLLRAGRESRLARVHHITVRGNEWYDHIARQGGHAVSFVQHYYGMSYQDAMELLLGKELGEAYPAAQPKREEPPKPFALPPLHTDMRRVYAYLMKQRHISREVITHFARAGLLYEDAQYHNCVFVGTDKQGVPRHAHKRSTNSQGKSFKVNVEGSKPQYSFHHVGQDGLLYVFEAPIDLLSFLTLYPDRWQEHSYVALCGTGGQAVCWMLEQHPSLQSVVLCLDHDEPGQTAARRLQEELQGAGYHSGILLPVHKDWNDGLVQGQTMADLAMTMGQSM</sequence>
<dbReference type="InterPro" id="IPR025054">
    <property type="entry name" value="DUF3991"/>
</dbReference>
<dbReference type="Proteomes" id="UP001211173">
    <property type="component" value="Unassembled WGS sequence"/>
</dbReference>
<dbReference type="SUPFAM" id="SSF56731">
    <property type="entry name" value="DNA primase core"/>
    <property type="match status" value="1"/>
</dbReference>
<evidence type="ECO:0000259" key="1">
    <source>
        <dbReference type="Pfam" id="PF13154"/>
    </source>
</evidence>
<feature type="domain" description="DUF3991" evidence="1">
    <location>
        <begin position="120"/>
        <end position="195"/>
    </location>
</feature>
<dbReference type="SUPFAM" id="SSF57783">
    <property type="entry name" value="Zinc beta-ribbon"/>
    <property type="match status" value="1"/>
</dbReference>
<proteinExistence type="predicted"/>
<evidence type="ECO:0000313" key="3">
    <source>
        <dbReference type="Proteomes" id="UP001211173"/>
    </source>
</evidence>